<evidence type="ECO:0000313" key="3">
    <source>
        <dbReference type="Proteomes" id="UP000801492"/>
    </source>
</evidence>
<dbReference type="OrthoDB" id="7417618at2759"/>
<organism evidence="2 3">
    <name type="scientific">Ignelater luminosus</name>
    <name type="common">Cucubano</name>
    <name type="synonym">Pyrophorus luminosus</name>
    <dbReference type="NCBI Taxonomy" id="2038154"/>
    <lineage>
        <taxon>Eukaryota</taxon>
        <taxon>Metazoa</taxon>
        <taxon>Ecdysozoa</taxon>
        <taxon>Arthropoda</taxon>
        <taxon>Hexapoda</taxon>
        <taxon>Insecta</taxon>
        <taxon>Pterygota</taxon>
        <taxon>Neoptera</taxon>
        <taxon>Endopterygota</taxon>
        <taxon>Coleoptera</taxon>
        <taxon>Polyphaga</taxon>
        <taxon>Elateriformia</taxon>
        <taxon>Elateroidea</taxon>
        <taxon>Elateridae</taxon>
        <taxon>Agrypninae</taxon>
        <taxon>Pyrophorini</taxon>
        <taxon>Ignelater</taxon>
    </lineage>
</organism>
<sequence length="182" mass="21552">MEEIIRKLSEMDKKITKGQEDLKLEFQKNQEEIRLLKRDIEKTEKEWEQEKKLLTDRIENLEAKWEIQKKREKKKNIIIKGLQTNEENIEEVVKKLINIKIGVNADIKEARFIGKNEKTKAIIVKIENFQKKLQIMKKKAILKDTNIFIGNELTVKEKIIQNKIKEIAKEGKQNGNIVKIGY</sequence>
<dbReference type="AlphaFoldDB" id="A0A8K0D1N5"/>
<feature type="coiled-coil region" evidence="1">
    <location>
        <begin position="19"/>
        <end position="71"/>
    </location>
</feature>
<keyword evidence="1" id="KW-0175">Coiled coil</keyword>
<reference evidence="2" key="1">
    <citation type="submission" date="2019-08" db="EMBL/GenBank/DDBJ databases">
        <title>The genome of the North American firefly Photinus pyralis.</title>
        <authorList>
            <consortium name="Photinus pyralis genome working group"/>
            <person name="Fallon T.R."/>
            <person name="Sander Lower S.E."/>
            <person name="Weng J.-K."/>
        </authorList>
    </citation>
    <scope>NUCLEOTIDE SEQUENCE</scope>
    <source>
        <strain evidence="2">TRF0915ILg1</strain>
        <tissue evidence="2">Whole body</tissue>
    </source>
</reference>
<proteinExistence type="predicted"/>
<protein>
    <submittedName>
        <fullName evidence="2">Uncharacterized protein</fullName>
    </submittedName>
</protein>
<keyword evidence="3" id="KW-1185">Reference proteome</keyword>
<comment type="caution">
    <text evidence="2">The sequence shown here is derived from an EMBL/GenBank/DDBJ whole genome shotgun (WGS) entry which is preliminary data.</text>
</comment>
<evidence type="ECO:0000256" key="1">
    <source>
        <dbReference type="SAM" id="Coils"/>
    </source>
</evidence>
<dbReference type="EMBL" id="VTPC01005167">
    <property type="protein sequence ID" value="KAF2896374.1"/>
    <property type="molecule type" value="Genomic_DNA"/>
</dbReference>
<evidence type="ECO:0000313" key="2">
    <source>
        <dbReference type="EMBL" id="KAF2896374.1"/>
    </source>
</evidence>
<dbReference type="Proteomes" id="UP000801492">
    <property type="component" value="Unassembled WGS sequence"/>
</dbReference>
<name>A0A8K0D1N5_IGNLU</name>
<accession>A0A8K0D1N5</accession>
<gene>
    <name evidence="2" type="ORF">ILUMI_09805</name>
</gene>